<dbReference type="InterPro" id="IPR000195">
    <property type="entry name" value="Rab-GAP-TBC_dom"/>
</dbReference>
<dbReference type="Gene3D" id="1.10.8.270">
    <property type="entry name" value="putative rabgap domain of human tbc1 domain family member 14 like domains"/>
    <property type="match status" value="1"/>
</dbReference>
<comment type="caution">
    <text evidence="8">The sequence shown here is derived from an EMBL/GenBank/DDBJ whole genome shotgun (WGS) entry which is preliminary data.</text>
</comment>
<dbReference type="PANTHER" id="PTHR22957:SF263">
    <property type="entry name" value="MITOTIC CHECK POINT PROTEIN BUB2"/>
    <property type="match status" value="1"/>
</dbReference>
<reference evidence="8 9" key="1">
    <citation type="journal article" date="2023" name="Elife">
        <title>Identification of key yeast species and microbe-microbe interactions impacting larval growth of Drosophila in the wild.</title>
        <authorList>
            <person name="Mure A."/>
            <person name="Sugiura Y."/>
            <person name="Maeda R."/>
            <person name="Honda K."/>
            <person name="Sakurai N."/>
            <person name="Takahashi Y."/>
            <person name="Watada M."/>
            <person name="Katoh T."/>
            <person name="Gotoh A."/>
            <person name="Gotoh Y."/>
            <person name="Taniguchi I."/>
            <person name="Nakamura K."/>
            <person name="Hayashi T."/>
            <person name="Katayama T."/>
            <person name="Uemura T."/>
            <person name="Hattori Y."/>
        </authorList>
    </citation>
    <scope>NUCLEOTIDE SEQUENCE [LARGE SCALE GENOMIC DNA]</scope>
    <source>
        <strain evidence="8 9">PK-24</strain>
    </source>
</reference>
<sequence length="287" mass="32714">MIRSTSYHQLNRKSADSKKDERLISSKLNSTVKGRKKDVIEKYLESEHTVLSASLTQLRHTILCEQLPNPCPYRSYVWSTLLRAAPVESEWYSGVVSRGPSDVNEKIKNDVFRTFQNNNNFWNNVNEDAFVRVLNAYAWCVDDDSVGYVQGMNVLAAPIMYVAKSEPQAFSLIYRLFNTHLSRYVTKNLSGARDGVKLVEIVLKCVDVKLYNVLKQRIASADMYALPSVLTLSACTPSLDEVIKLWDFLFSFGVHLNIMAVVAQLCLMRDEIIASKNPMNILRQFKE</sequence>
<evidence type="ECO:0000256" key="4">
    <source>
        <dbReference type="ARBA" id="ARBA00023306"/>
    </source>
</evidence>
<evidence type="ECO:0000313" key="9">
    <source>
        <dbReference type="Proteomes" id="UP001378960"/>
    </source>
</evidence>
<dbReference type="AlphaFoldDB" id="A0AAV5R9C5"/>
<evidence type="ECO:0000256" key="1">
    <source>
        <dbReference type="ARBA" id="ARBA00004245"/>
    </source>
</evidence>
<keyword evidence="9" id="KW-1185">Reference proteome</keyword>
<protein>
    <submittedName>
        <fullName evidence="8">Bub2 protein</fullName>
    </submittedName>
</protein>
<name>A0AAV5R9C5_PICKL</name>
<dbReference type="GO" id="GO:0044732">
    <property type="term" value="C:mitotic spindle pole body"/>
    <property type="evidence" value="ECO:0007669"/>
    <property type="project" value="TreeGrafter"/>
</dbReference>
<dbReference type="Gene3D" id="1.10.472.80">
    <property type="entry name" value="Ypt/Rab-GAP domain of gyp1p, domain 3"/>
    <property type="match status" value="1"/>
</dbReference>
<dbReference type="PANTHER" id="PTHR22957">
    <property type="entry name" value="TBC1 DOMAIN FAMILY MEMBER GTPASE-ACTIVATING PROTEIN"/>
    <property type="match status" value="1"/>
</dbReference>
<accession>A0AAV5R9C5</accession>
<keyword evidence="3" id="KW-0206">Cytoskeleton</keyword>
<evidence type="ECO:0000259" key="7">
    <source>
        <dbReference type="PROSITE" id="PS50086"/>
    </source>
</evidence>
<gene>
    <name evidence="8" type="ORF">DAPK24_039730</name>
</gene>
<dbReference type="Pfam" id="PF00566">
    <property type="entry name" value="RabGAP-TBC"/>
    <property type="match status" value="1"/>
</dbReference>
<dbReference type="SMART" id="SM00164">
    <property type="entry name" value="TBC"/>
    <property type="match status" value="1"/>
</dbReference>
<proteinExistence type="inferred from homology"/>
<dbReference type="Proteomes" id="UP001378960">
    <property type="component" value="Unassembled WGS sequence"/>
</dbReference>
<dbReference type="GO" id="GO:0031030">
    <property type="term" value="P:negative regulation of septation initiation signaling"/>
    <property type="evidence" value="ECO:0007669"/>
    <property type="project" value="TreeGrafter"/>
</dbReference>
<feature type="region of interest" description="Disordered" evidence="6">
    <location>
        <begin position="1"/>
        <end position="21"/>
    </location>
</feature>
<organism evidence="8 9">
    <name type="scientific">Pichia kluyveri</name>
    <name type="common">Yeast</name>
    <dbReference type="NCBI Taxonomy" id="36015"/>
    <lineage>
        <taxon>Eukaryota</taxon>
        <taxon>Fungi</taxon>
        <taxon>Dikarya</taxon>
        <taxon>Ascomycota</taxon>
        <taxon>Saccharomycotina</taxon>
        <taxon>Pichiomycetes</taxon>
        <taxon>Pichiales</taxon>
        <taxon>Pichiaceae</taxon>
        <taxon>Pichia</taxon>
    </lineage>
</organism>
<keyword evidence="4" id="KW-0131">Cell cycle</keyword>
<dbReference type="GO" id="GO:0005096">
    <property type="term" value="F:GTPase activator activity"/>
    <property type="evidence" value="ECO:0007669"/>
    <property type="project" value="TreeGrafter"/>
</dbReference>
<dbReference type="SUPFAM" id="SSF47923">
    <property type="entry name" value="Ypt/Rab-GAP domain of gyp1p"/>
    <property type="match status" value="2"/>
</dbReference>
<evidence type="ECO:0000256" key="3">
    <source>
        <dbReference type="ARBA" id="ARBA00023212"/>
    </source>
</evidence>
<evidence type="ECO:0000256" key="2">
    <source>
        <dbReference type="ARBA" id="ARBA00022490"/>
    </source>
</evidence>
<keyword evidence="2" id="KW-0963">Cytoplasm</keyword>
<dbReference type="InterPro" id="IPR035969">
    <property type="entry name" value="Rab-GAP_TBC_sf"/>
</dbReference>
<comment type="similarity">
    <text evidence="5">Belongs to the BUB2 family.</text>
</comment>
<evidence type="ECO:0000256" key="5">
    <source>
        <dbReference type="ARBA" id="ARBA00061049"/>
    </source>
</evidence>
<comment type="subcellular location">
    <subcellularLocation>
        <location evidence="1">Cytoplasm</location>
        <location evidence="1">Cytoskeleton</location>
    </subcellularLocation>
</comment>
<dbReference type="FunFam" id="1.10.8.270:FF:000035">
    <property type="entry name" value="Cell cycle arrest protein BUB2"/>
    <property type="match status" value="1"/>
</dbReference>
<dbReference type="EMBL" id="BTGB01000005">
    <property type="protein sequence ID" value="GMM47398.1"/>
    <property type="molecule type" value="Genomic_DNA"/>
</dbReference>
<evidence type="ECO:0000256" key="6">
    <source>
        <dbReference type="SAM" id="MobiDB-lite"/>
    </source>
</evidence>
<evidence type="ECO:0000313" key="8">
    <source>
        <dbReference type="EMBL" id="GMM47398.1"/>
    </source>
</evidence>
<feature type="domain" description="Rab-GAP TBC" evidence="7">
    <location>
        <begin position="68"/>
        <end position="253"/>
    </location>
</feature>
<dbReference type="PROSITE" id="PS50086">
    <property type="entry name" value="TBC_RABGAP"/>
    <property type="match status" value="1"/>
</dbReference>